<dbReference type="RefSeq" id="WP_203888695.1">
    <property type="nucleotide sequence ID" value="NZ_BOOH01000003.1"/>
</dbReference>
<evidence type="ECO:0000256" key="1">
    <source>
        <dbReference type="SAM" id="Phobius"/>
    </source>
</evidence>
<gene>
    <name evidence="2" type="ORF">Plo01_03730</name>
</gene>
<feature type="transmembrane region" description="Helical" evidence="1">
    <location>
        <begin position="47"/>
        <end position="64"/>
    </location>
</feature>
<dbReference type="EMBL" id="BOOH01000003">
    <property type="protein sequence ID" value="GIH73944.1"/>
    <property type="molecule type" value="Genomic_DNA"/>
</dbReference>
<feature type="transmembrane region" description="Helical" evidence="1">
    <location>
        <begin position="21"/>
        <end position="41"/>
    </location>
</feature>
<proteinExistence type="predicted"/>
<evidence type="ECO:0000313" key="2">
    <source>
        <dbReference type="EMBL" id="GIH73944.1"/>
    </source>
</evidence>
<reference evidence="2 3" key="1">
    <citation type="submission" date="2021-01" db="EMBL/GenBank/DDBJ databases">
        <title>Whole genome shotgun sequence of Planobispora longispora NBRC 13918.</title>
        <authorList>
            <person name="Komaki H."/>
            <person name="Tamura T."/>
        </authorList>
    </citation>
    <scope>NUCLEOTIDE SEQUENCE [LARGE SCALE GENOMIC DNA]</scope>
    <source>
        <strain evidence="2 3">NBRC 13918</strain>
    </source>
</reference>
<dbReference type="Proteomes" id="UP000616724">
    <property type="component" value="Unassembled WGS sequence"/>
</dbReference>
<keyword evidence="1" id="KW-1133">Transmembrane helix</keyword>
<accession>A0A8J3RHU8</accession>
<keyword evidence="3" id="KW-1185">Reference proteome</keyword>
<name>A0A8J3RHU8_9ACTN</name>
<evidence type="ECO:0000313" key="3">
    <source>
        <dbReference type="Proteomes" id="UP000616724"/>
    </source>
</evidence>
<keyword evidence="1" id="KW-0472">Membrane</keyword>
<organism evidence="2 3">
    <name type="scientific">Planobispora longispora</name>
    <dbReference type="NCBI Taxonomy" id="28887"/>
    <lineage>
        <taxon>Bacteria</taxon>
        <taxon>Bacillati</taxon>
        <taxon>Actinomycetota</taxon>
        <taxon>Actinomycetes</taxon>
        <taxon>Streptosporangiales</taxon>
        <taxon>Streptosporangiaceae</taxon>
        <taxon>Planobispora</taxon>
    </lineage>
</organism>
<comment type="caution">
    <text evidence="2">The sequence shown here is derived from an EMBL/GenBank/DDBJ whole genome shotgun (WGS) entry which is preliminary data.</text>
</comment>
<protein>
    <submittedName>
        <fullName evidence="2">Uncharacterized protein</fullName>
    </submittedName>
</protein>
<sequence length="71" mass="7301">MADQIAMPAPAPAADRRWADLPSFIALVSFVADCAAGGSAAAVLGHLLVAVVGLAGAFTTAAWWQRADQHR</sequence>
<keyword evidence="1" id="KW-0812">Transmembrane</keyword>
<dbReference type="AlphaFoldDB" id="A0A8J3RHU8"/>